<feature type="region of interest" description="Disordered" evidence="1">
    <location>
        <begin position="1"/>
        <end position="22"/>
    </location>
</feature>
<accession>R4SSG6</accession>
<name>R4SSG6_9PSEU</name>
<dbReference type="Proteomes" id="UP000013968">
    <property type="component" value="Chromosome"/>
</dbReference>
<dbReference type="PATRIC" id="fig|1156913.3.peg.3016"/>
<reference evidence="2 3" key="1">
    <citation type="journal article" date="2013" name="BMC Genomics">
        <title>ContigScape: a Cytoscape plugin facilitating microbial genome gap closing.</title>
        <authorList>
            <person name="Tang B."/>
            <person name="Wang Q."/>
            <person name="Yang M."/>
            <person name="Xie F."/>
            <person name="Zhu Y."/>
            <person name="Zhuo Y."/>
            <person name="Wang S."/>
            <person name="Gao H."/>
            <person name="Ding X."/>
            <person name="Zhang L."/>
            <person name="Zhao G."/>
            <person name="Zheng H."/>
        </authorList>
    </citation>
    <scope>NUCLEOTIDE SEQUENCE [LARGE SCALE GENOMIC DNA]</scope>
    <source>
        <strain evidence="2 3">HCCB10007</strain>
    </source>
</reference>
<keyword evidence="3" id="KW-1185">Reference proteome</keyword>
<evidence type="ECO:0000256" key="1">
    <source>
        <dbReference type="SAM" id="MobiDB-lite"/>
    </source>
</evidence>
<sequence length="115" mass="12859">MRERTPFAPLRPPVHGRARGGGRGWRAAVCCESHFRKVEGWESGFRNVGERGRLRTSSVRNLPHSAATLIDGGLGTLSVPNPPLIKIRDPVPRRCRNRDTQRPDSYIVNTRHANA</sequence>
<evidence type="ECO:0000313" key="2">
    <source>
        <dbReference type="EMBL" id="AGM05530.1"/>
    </source>
</evidence>
<protein>
    <submittedName>
        <fullName evidence="2">Uncharacterized protein</fullName>
    </submittedName>
</protein>
<gene>
    <name evidence="2" type="ORF">AORI_2944</name>
</gene>
<proteinExistence type="predicted"/>
<dbReference type="KEGG" id="aoi:AORI_2944"/>
<dbReference type="AlphaFoldDB" id="R4SSG6"/>
<evidence type="ECO:0000313" key="3">
    <source>
        <dbReference type="Proteomes" id="UP000013968"/>
    </source>
</evidence>
<dbReference type="HOGENOM" id="CLU_2103873_0_0_11"/>
<organism evidence="2 3">
    <name type="scientific">Amycolatopsis keratiniphila</name>
    <dbReference type="NCBI Taxonomy" id="129921"/>
    <lineage>
        <taxon>Bacteria</taxon>
        <taxon>Bacillati</taxon>
        <taxon>Actinomycetota</taxon>
        <taxon>Actinomycetes</taxon>
        <taxon>Pseudonocardiales</taxon>
        <taxon>Pseudonocardiaceae</taxon>
        <taxon>Amycolatopsis</taxon>
        <taxon>Amycolatopsis japonica group</taxon>
    </lineage>
</organism>
<dbReference type="EMBL" id="CP003410">
    <property type="protein sequence ID" value="AGM05530.1"/>
    <property type="molecule type" value="Genomic_DNA"/>
</dbReference>
<feature type="region of interest" description="Disordered" evidence="1">
    <location>
        <begin position="94"/>
        <end position="115"/>
    </location>
</feature>